<gene>
    <name evidence="2" type="ORF">FZD51_15470</name>
</gene>
<dbReference type="Gene3D" id="3.10.310.10">
    <property type="entry name" value="Diaminopimelate Epimerase, Chain A, domain 1"/>
    <property type="match status" value="2"/>
</dbReference>
<dbReference type="SUPFAM" id="SSF54506">
    <property type="entry name" value="Diaminopimelate epimerase-like"/>
    <property type="match status" value="1"/>
</dbReference>
<dbReference type="PIRSF" id="PIRSF016184">
    <property type="entry name" value="PhzC_PhzF"/>
    <property type="match status" value="1"/>
</dbReference>
<protein>
    <submittedName>
        <fullName evidence="2">PhzF family phenazine biosynthesis protein</fullName>
    </submittedName>
</protein>
<accession>A0A5D4RAI8</accession>
<dbReference type="RefSeq" id="WP_148975600.1">
    <property type="nucleotide sequence ID" value="NZ_VTER01000007.1"/>
</dbReference>
<proteinExistence type="predicted"/>
<evidence type="ECO:0000256" key="1">
    <source>
        <dbReference type="PIRSR" id="PIRSR016184-1"/>
    </source>
</evidence>
<dbReference type="NCBIfam" id="TIGR00654">
    <property type="entry name" value="PhzF_family"/>
    <property type="match status" value="1"/>
</dbReference>
<dbReference type="PANTHER" id="PTHR13774">
    <property type="entry name" value="PHENAZINE BIOSYNTHESIS PROTEIN"/>
    <property type="match status" value="1"/>
</dbReference>
<evidence type="ECO:0000313" key="3">
    <source>
        <dbReference type="Proteomes" id="UP000322139"/>
    </source>
</evidence>
<feature type="active site" evidence="1">
    <location>
        <position position="47"/>
    </location>
</feature>
<organism evidence="2 3">
    <name type="scientific">Bacillus infantis</name>
    <dbReference type="NCBI Taxonomy" id="324767"/>
    <lineage>
        <taxon>Bacteria</taxon>
        <taxon>Bacillati</taxon>
        <taxon>Bacillota</taxon>
        <taxon>Bacilli</taxon>
        <taxon>Bacillales</taxon>
        <taxon>Bacillaceae</taxon>
        <taxon>Bacillus</taxon>
    </lineage>
</organism>
<name>A0A5D4RAI8_9BACI</name>
<dbReference type="InterPro" id="IPR003719">
    <property type="entry name" value="Phenazine_PhzF-like"/>
</dbReference>
<dbReference type="Pfam" id="PF02567">
    <property type="entry name" value="PhzC-PhzF"/>
    <property type="match status" value="1"/>
</dbReference>
<sequence>MKNITFYQVDAFTDQAFGGNPAGVVPEAAVLEEEEMQLAAREFNLSETAFLSPSGSENADFRVRYFTPSCEIDFCGHATLSAAWFMASELDWLRHSREIRFETNIGIVPVTFQTEGEKLLSAEMTQISPKIKEIEYSLEELCQMIGVSSADIDERYPIRLGYTGNWHLLVPMKTREAIDGAAPQFDLVEEHNRRLGISTTHLFTFDAKDMEYDIYTRDFAPAAGIREDSVTGSANGALAGYLMLEKILEQGKNHMLAIGQGHAAGRPGLLQAGISSDGESIRITIGGSAVPVISGTLAF</sequence>
<evidence type="ECO:0000313" key="2">
    <source>
        <dbReference type="EMBL" id="TYS46866.1"/>
    </source>
</evidence>
<dbReference type="GO" id="GO:0016853">
    <property type="term" value="F:isomerase activity"/>
    <property type="evidence" value="ECO:0007669"/>
    <property type="project" value="TreeGrafter"/>
</dbReference>
<reference evidence="2 3" key="1">
    <citation type="submission" date="2019-08" db="EMBL/GenBank/DDBJ databases">
        <title>Bacillus genomes from the desert of Cuatro Cienegas, Coahuila.</title>
        <authorList>
            <person name="Olmedo-Alvarez G."/>
        </authorList>
    </citation>
    <scope>NUCLEOTIDE SEQUENCE [LARGE SCALE GENOMIC DNA]</scope>
    <source>
        <strain evidence="2 3">CH446_14T</strain>
    </source>
</reference>
<comment type="caution">
    <text evidence="2">The sequence shown here is derived from an EMBL/GenBank/DDBJ whole genome shotgun (WGS) entry which is preliminary data.</text>
</comment>
<dbReference type="GO" id="GO:0005737">
    <property type="term" value="C:cytoplasm"/>
    <property type="evidence" value="ECO:0007669"/>
    <property type="project" value="TreeGrafter"/>
</dbReference>
<dbReference type="AlphaFoldDB" id="A0A5D4RAI8"/>
<dbReference type="EMBL" id="VTER01000007">
    <property type="protein sequence ID" value="TYS46866.1"/>
    <property type="molecule type" value="Genomic_DNA"/>
</dbReference>
<dbReference type="Proteomes" id="UP000322139">
    <property type="component" value="Unassembled WGS sequence"/>
</dbReference>